<comment type="caution">
    <text evidence="6">The sequence shown here is derived from an EMBL/GenBank/DDBJ whole genome shotgun (WGS) entry which is preliminary data.</text>
</comment>
<dbReference type="SUPFAM" id="SSF53383">
    <property type="entry name" value="PLP-dependent transferases"/>
    <property type="match status" value="1"/>
</dbReference>
<dbReference type="InterPro" id="IPR050859">
    <property type="entry name" value="Class-I_PLP-dep_aminotransf"/>
</dbReference>
<evidence type="ECO:0000313" key="7">
    <source>
        <dbReference type="Proteomes" id="UP001184230"/>
    </source>
</evidence>
<evidence type="ECO:0000256" key="1">
    <source>
        <dbReference type="ARBA" id="ARBA00001933"/>
    </source>
</evidence>
<dbReference type="Gene3D" id="3.90.1150.10">
    <property type="entry name" value="Aspartate Aminotransferase, domain 1"/>
    <property type="match status" value="1"/>
</dbReference>
<protein>
    <submittedName>
        <fullName evidence="6">DNA-binding transcriptional MocR family regulator</fullName>
    </submittedName>
</protein>
<dbReference type="PANTHER" id="PTHR42790:SF19">
    <property type="entry name" value="KYNURENINE_ALPHA-AMINOADIPATE AMINOTRANSFERASE, MITOCHONDRIAL"/>
    <property type="match status" value="1"/>
</dbReference>
<accession>A0ABU1NLC5</accession>
<dbReference type="Gene3D" id="3.40.640.10">
    <property type="entry name" value="Type I PLP-dependent aspartate aminotransferase-like (Major domain)"/>
    <property type="match status" value="1"/>
</dbReference>
<dbReference type="Pfam" id="PF00155">
    <property type="entry name" value="Aminotran_1_2"/>
    <property type="match status" value="1"/>
</dbReference>
<gene>
    <name evidence="6" type="ORF">J2739_005060</name>
</gene>
<proteinExistence type="predicted"/>
<dbReference type="PANTHER" id="PTHR42790">
    <property type="entry name" value="AMINOTRANSFERASE"/>
    <property type="match status" value="1"/>
</dbReference>
<keyword evidence="2" id="KW-0032">Aminotransferase</keyword>
<reference evidence="6 7" key="1">
    <citation type="submission" date="2023-07" db="EMBL/GenBank/DDBJ databases">
        <title>Sorghum-associated microbial communities from plants grown in Nebraska, USA.</title>
        <authorList>
            <person name="Schachtman D."/>
        </authorList>
    </citation>
    <scope>NUCLEOTIDE SEQUENCE [LARGE SCALE GENOMIC DNA]</scope>
    <source>
        <strain evidence="6 7">DS1781</strain>
    </source>
</reference>
<evidence type="ECO:0000313" key="6">
    <source>
        <dbReference type="EMBL" id="MDR6539264.1"/>
    </source>
</evidence>
<dbReference type="InterPro" id="IPR015421">
    <property type="entry name" value="PyrdxlP-dep_Trfase_major"/>
</dbReference>
<dbReference type="RefSeq" id="WP_309906799.1">
    <property type="nucleotide sequence ID" value="NZ_JAVDRF010000015.1"/>
</dbReference>
<dbReference type="Proteomes" id="UP001184230">
    <property type="component" value="Unassembled WGS sequence"/>
</dbReference>
<evidence type="ECO:0000256" key="2">
    <source>
        <dbReference type="ARBA" id="ARBA00022576"/>
    </source>
</evidence>
<keyword evidence="4" id="KW-0663">Pyridoxal phosphate</keyword>
<dbReference type="GO" id="GO:0003677">
    <property type="term" value="F:DNA binding"/>
    <property type="evidence" value="ECO:0007669"/>
    <property type="project" value="UniProtKB-KW"/>
</dbReference>
<feature type="domain" description="Aminotransferase class I/classII large" evidence="5">
    <location>
        <begin position="61"/>
        <end position="390"/>
    </location>
</feature>
<dbReference type="InterPro" id="IPR015424">
    <property type="entry name" value="PyrdxlP-dep_Trfase"/>
</dbReference>
<evidence type="ECO:0000256" key="4">
    <source>
        <dbReference type="ARBA" id="ARBA00022898"/>
    </source>
</evidence>
<sequence length="397" mass="42588">MTHTSFVNDRYANAPGSPIRELKRFTELPGMISLAGGYPAPELMDSGGLQKIFSSLSGTAFASALEYGGTEGAIALRTELARLSSSRGNAVEPGEVLTLSGSQQGIDLLARTLLSQGDTVLVEAPTYPAAISAFRFAGAAIHQVATDDEGLVLEDLERALIRLKPKVLYTVPTFGNPSGRTLSEGRRRELLKLAVRHQCLVIEDDPYGDLWFDQAPPPSIYSMRNTVDGAERVVAYLSSLSKTLAPGLRLGWMLGPAELRRACVLAKQTDDMHASTLTQAAAAAYLAQGLFSENLPRLRATYGKRAKALARALSLQLGKRIEFTAPGGGMFVWGRAPGVDTAEWLKAAIERSVLFVPGSAFYAQDADHSTFRLSFASQDEAGIATGVSRLEEALRAL</sequence>
<dbReference type="InterPro" id="IPR004839">
    <property type="entry name" value="Aminotransferase_I/II_large"/>
</dbReference>
<keyword evidence="7" id="KW-1185">Reference proteome</keyword>
<dbReference type="CDD" id="cd00609">
    <property type="entry name" value="AAT_like"/>
    <property type="match status" value="1"/>
</dbReference>
<organism evidence="6 7">
    <name type="scientific">Variovorax soli</name>
    <dbReference type="NCBI Taxonomy" id="376815"/>
    <lineage>
        <taxon>Bacteria</taxon>
        <taxon>Pseudomonadati</taxon>
        <taxon>Pseudomonadota</taxon>
        <taxon>Betaproteobacteria</taxon>
        <taxon>Burkholderiales</taxon>
        <taxon>Comamonadaceae</taxon>
        <taxon>Variovorax</taxon>
    </lineage>
</organism>
<name>A0ABU1NLC5_9BURK</name>
<dbReference type="EMBL" id="JAVDRF010000015">
    <property type="protein sequence ID" value="MDR6539264.1"/>
    <property type="molecule type" value="Genomic_DNA"/>
</dbReference>
<keyword evidence="3" id="KW-0808">Transferase</keyword>
<evidence type="ECO:0000259" key="5">
    <source>
        <dbReference type="Pfam" id="PF00155"/>
    </source>
</evidence>
<evidence type="ECO:0000256" key="3">
    <source>
        <dbReference type="ARBA" id="ARBA00022679"/>
    </source>
</evidence>
<comment type="cofactor">
    <cofactor evidence="1">
        <name>pyridoxal 5'-phosphate</name>
        <dbReference type="ChEBI" id="CHEBI:597326"/>
    </cofactor>
</comment>
<dbReference type="InterPro" id="IPR015422">
    <property type="entry name" value="PyrdxlP-dep_Trfase_small"/>
</dbReference>
<keyword evidence="6" id="KW-0238">DNA-binding</keyword>